<reference evidence="7 8" key="1">
    <citation type="submission" date="2019-10" db="EMBL/GenBank/DDBJ databases">
        <title>Description of Paenibacillus terrestris sp. nov.</title>
        <authorList>
            <person name="Carlier A."/>
            <person name="Qi S."/>
        </authorList>
    </citation>
    <scope>NUCLEOTIDE SEQUENCE [LARGE SCALE GENOMIC DNA]</scope>
    <source>
        <strain evidence="7 8">LMG 31458</strain>
    </source>
</reference>
<feature type="transmembrane region" description="Helical" evidence="5">
    <location>
        <begin position="163"/>
        <end position="184"/>
    </location>
</feature>
<dbReference type="RefSeq" id="WP_171645226.1">
    <property type="nucleotide sequence ID" value="NZ_WHOA01000141.1"/>
</dbReference>
<feature type="transmembrane region" description="Helical" evidence="5">
    <location>
        <begin position="252"/>
        <end position="269"/>
    </location>
</feature>
<gene>
    <name evidence="7" type="ORF">GC098_20815</name>
</gene>
<accession>A0ABX1XYY7</accession>
<keyword evidence="2 5" id="KW-0812">Transmembrane</keyword>
<evidence type="ECO:0000256" key="4">
    <source>
        <dbReference type="ARBA" id="ARBA00023136"/>
    </source>
</evidence>
<dbReference type="InterPro" id="IPR007016">
    <property type="entry name" value="O-antigen_ligase-rel_domated"/>
</dbReference>
<name>A0ABX1XYY7_9BACL</name>
<keyword evidence="3 5" id="KW-1133">Transmembrane helix</keyword>
<feature type="transmembrane region" description="Helical" evidence="5">
    <location>
        <begin position="204"/>
        <end position="221"/>
    </location>
</feature>
<feature type="transmembrane region" description="Helical" evidence="5">
    <location>
        <begin position="395"/>
        <end position="412"/>
    </location>
</feature>
<dbReference type="Pfam" id="PF04932">
    <property type="entry name" value="Wzy_C"/>
    <property type="match status" value="1"/>
</dbReference>
<feature type="transmembrane region" description="Helical" evidence="5">
    <location>
        <begin position="83"/>
        <end position="100"/>
    </location>
</feature>
<comment type="subcellular location">
    <subcellularLocation>
        <location evidence="1">Membrane</location>
        <topology evidence="1">Multi-pass membrane protein</topology>
    </subcellularLocation>
</comment>
<dbReference type="EMBL" id="WHOA01000141">
    <property type="protein sequence ID" value="NOU73813.1"/>
    <property type="molecule type" value="Genomic_DNA"/>
</dbReference>
<evidence type="ECO:0000256" key="1">
    <source>
        <dbReference type="ARBA" id="ARBA00004141"/>
    </source>
</evidence>
<evidence type="ECO:0000256" key="3">
    <source>
        <dbReference type="ARBA" id="ARBA00022989"/>
    </source>
</evidence>
<sequence>MTTDLPIQLKKPMYYGAVYVLLAVMVGVAAAYQPLFSILGLGVLFSFIYAIYQPEKMSYLVLLSTAISFNYIVEANVPGLEIISLYKLGILILLVPCMLQNGLRWKFIYPIAAIASMLFLTIFFSDWHPRLTLSLTLKAFIGLTLPFFFLMIKWNKGTAQRHIRIICLLPLVSVGTGALLQLAHLYSFLNVEFTGAIRVQGANIAPHLAMLAFLGITVALIETKRNPLQAKFYYCTLAANFAILIATGTRGPILAMLAMAAYYFFDMVKQYIKGKLILIIPLLCFLALIGGAVYVQWDNMTKRSFERQTGTGIDLSGRTEAWSYFLKGVKDSPLTGRGLGAVTVANDGSLYEGFVVPHNEYIRFYYDAGYIGCSLLFLSLLVLFGMIYRVIPQRIKIYYVAFILAFFLYSLSDNTLSTVQFIIPFCWYLNSLYILSTTNSKKEEVI</sequence>
<evidence type="ECO:0000256" key="2">
    <source>
        <dbReference type="ARBA" id="ARBA00022692"/>
    </source>
</evidence>
<comment type="caution">
    <text evidence="7">The sequence shown here is derived from an EMBL/GenBank/DDBJ whole genome shotgun (WGS) entry which is preliminary data.</text>
</comment>
<feature type="transmembrane region" description="Helical" evidence="5">
    <location>
        <begin position="107"/>
        <end position="125"/>
    </location>
</feature>
<keyword evidence="4 5" id="KW-0472">Membrane</keyword>
<feature type="transmembrane region" description="Helical" evidence="5">
    <location>
        <begin position="12"/>
        <end position="29"/>
    </location>
</feature>
<dbReference type="PANTHER" id="PTHR37422">
    <property type="entry name" value="TEICHURONIC ACID BIOSYNTHESIS PROTEIN TUAE"/>
    <property type="match status" value="1"/>
</dbReference>
<feature type="domain" description="O-antigen ligase-related" evidence="6">
    <location>
        <begin position="237"/>
        <end position="376"/>
    </location>
</feature>
<evidence type="ECO:0000259" key="6">
    <source>
        <dbReference type="Pfam" id="PF04932"/>
    </source>
</evidence>
<feature type="transmembrane region" description="Helical" evidence="5">
    <location>
        <begin position="131"/>
        <end position="151"/>
    </location>
</feature>
<protein>
    <submittedName>
        <fullName evidence="7">O-antigen ligase family protein</fullName>
    </submittedName>
</protein>
<keyword evidence="7" id="KW-0436">Ligase</keyword>
<keyword evidence="8" id="KW-1185">Reference proteome</keyword>
<proteinExistence type="predicted"/>
<evidence type="ECO:0000256" key="5">
    <source>
        <dbReference type="SAM" id="Phobius"/>
    </source>
</evidence>
<dbReference type="PANTHER" id="PTHR37422:SF17">
    <property type="entry name" value="O-ANTIGEN LIGASE"/>
    <property type="match status" value="1"/>
</dbReference>
<feature type="transmembrane region" description="Helical" evidence="5">
    <location>
        <begin position="276"/>
        <end position="297"/>
    </location>
</feature>
<evidence type="ECO:0000313" key="8">
    <source>
        <dbReference type="Proteomes" id="UP000616779"/>
    </source>
</evidence>
<feature type="transmembrane region" description="Helical" evidence="5">
    <location>
        <begin position="35"/>
        <end position="52"/>
    </location>
</feature>
<dbReference type="Proteomes" id="UP000616779">
    <property type="component" value="Unassembled WGS sequence"/>
</dbReference>
<evidence type="ECO:0000313" key="7">
    <source>
        <dbReference type="EMBL" id="NOU73813.1"/>
    </source>
</evidence>
<organism evidence="7 8">
    <name type="scientific">Paenibacillus phytorum</name>
    <dbReference type="NCBI Taxonomy" id="2654977"/>
    <lineage>
        <taxon>Bacteria</taxon>
        <taxon>Bacillati</taxon>
        <taxon>Bacillota</taxon>
        <taxon>Bacilli</taxon>
        <taxon>Bacillales</taxon>
        <taxon>Paenibacillaceae</taxon>
        <taxon>Paenibacillus</taxon>
    </lineage>
</organism>
<dbReference type="InterPro" id="IPR051533">
    <property type="entry name" value="WaaL-like"/>
</dbReference>
<feature type="transmembrane region" description="Helical" evidence="5">
    <location>
        <begin position="368"/>
        <end position="388"/>
    </location>
</feature>
<dbReference type="GO" id="GO:0016874">
    <property type="term" value="F:ligase activity"/>
    <property type="evidence" value="ECO:0007669"/>
    <property type="project" value="UniProtKB-KW"/>
</dbReference>